<gene>
    <name evidence="4" type="ORF">B0J13DRAFT_302817</name>
</gene>
<dbReference type="InterPro" id="IPR039970">
    <property type="entry name" value="TF_Grauzone"/>
</dbReference>
<organism evidence="4 5">
    <name type="scientific">Dactylonectria estremocensis</name>
    <dbReference type="NCBI Taxonomy" id="1079267"/>
    <lineage>
        <taxon>Eukaryota</taxon>
        <taxon>Fungi</taxon>
        <taxon>Dikarya</taxon>
        <taxon>Ascomycota</taxon>
        <taxon>Pezizomycotina</taxon>
        <taxon>Sordariomycetes</taxon>
        <taxon>Hypocreomycetidae</taxon>
        <taxon>Hypocreales</taxon>
        <taxon>Nectriaceae</taxon>
        <taxon>Dactylonectria</taxon>
    </lineage>
</organism>
<feature type="region of interest" description="Disordered" evidence="2">
    <location>
        <begin position="233"/>
        <end position="284"/>
    </location>
</feature>
<dbReference type="Proteomes" id="UP000717696">
    <property type="component" value="Unassembled WGS sequence"/>
</dbReference>
<dbReference type="GO" id="GO:0008270">
    <property type="term" value="F:zinc ion binding"/>
    <property type="evidence" value="ECO:0007669"/>
    <property type="project" value="UniProtKB-KW"/>
</dbReference>
<dbReference type="InterPro" id="IPR013087">
    <property type="entry name" value="Znf_C2H2_type"/>
</dbReference>
<dbReference type="PANTHER" id="PTHR23225:SF2">
    <property type="entry name" value="AT09679P-RELATED"/>
    <property type="match status" value="1"/>
</dbReference>
<dbReference type="PROSITE" id="PS50157">
    <property type="entry name" value="ZINC_FINGER_C2H2_2"/>
    <property type="match status" value="1"/>
</dbReference>
<feature type="domain" description="C2H2-type" evidence="3">
    <location>
        <begin position="320"/>
        <end position="343"/>
    </location>
</feature>
<evidence type="ECO:0000256" key="1">
    <source>
        <dbReference type="PROSITE-ProRule" id="PRU00042"/>
    </source>
</evidence>
<name>A0A9P9EWX0_9HYPO</name>
<evidence type="ECO:0000256" key="2">
    <source>
        <dbReference type="SAM" id="MobiDB-lite"/>
    </source>
</evidence>
<keyword evidence="1" id="KW-0863">Zinc-finger</keyword>
<reference evidence="4" key="1">
    <citation type="journal article" date="2021" name="Nat. Commun.">
        <title>Genetic determinants of endophytism in the Arabidopsis root mycobiome.</title>
        <authorList>
            <person name="Mesny F."/>
            <person name="Miyauchi S."/>
            <person name="Thiergart T."/>
            <person name="Pickel B."/>
            <person name="Atanasova L."/>
            <person name="Karlsson M."/>
            <person name="Huettel B."/>
            <person name="Barry K.W."/>
            <person name="Haridas S."/>
            <person name="Chen C."/>
            <person name="Bauer D."/>
            <person name="Andreopoulos W."/>
            <person name="Pangilinan J."/>
            <person name="LaButti K."/>
            <person name="Riley R."/>
            <person name="Lipzen A."/>
            <person name="Clum A."/>
            <person name="Drula E."/>
            <person name="Henrissat B."/>
            <person name="Kohler A."/>
            <person name="Grigoriev I.V."/>
            <person name="Martin F.M."/>
            <person name="Hacquard S."/>
        </authorList>
    </citation>
    <scope>NUCLEOTIDE SEQUENCE</scope>
    <source>
        <strain evidence="4">MPI-CAGE-AT-0021</strain>
    </source>
</reference>
<keyword evidence="1" id="KW-0862">Zinc</keyword>
<dbReference type="PANTHER" id="PTHR23225">
    <property type="entry name" value="ZINC FINGER PROTEIN"/>
    <property type="match status" value="1"/>
</dbReference>
<dbReference type="Pfam" id="PF00096">
    <property type="entry name" value="zf-C2H2"/>
    <property type="match status" value="1"/>
</dbReference>
<dbReference type="AlphaFoldDB" id="A0A9P9EWX0"/>
<dbReference type="OrthoDB" id="5388486at2759"/>
<dbReference type="EMBL" id="JAGMUU010000007">
    <property type="protein sequence ID" value="KAH7149320.1"/>
    <property type="molecule type" value="Genomic_DNA"/>
</dbReference>
<feature type="compositionally biased region" description="Polar residues" evidence="2">
    <location>
        <begin position="253"/>
        <end position="275"/>
    </location>
</feature>
<dbReference type="PROSITE" id="PS00028">
    <property type="entry name" value="ZINC_FINGER_C2H2_1"/>
    <property type="match status" value="1"/>
</dbReference>
<feature type="compositionally biased region" description="Low complexity" evidence="2">
    <location>
        <begin position="98"/>
        <end position="113"/>
    </location>
</feature>
<keyword evidence="5" id="KW-1185">Reference proteome</keyword>
<accession>A0A9P9EWX0</accession>
<proteinExistence type="predicted"/>
<evidence type="ECO:0000259" key="3">
    <source>
        <dbReference type="PROSITE" id="PS50157"/>
    </source>
</evidence>
<evidence type="ECO:0000313" key="5">
    <source>
        <dbReference type="Proteomes" id="UP000717696"/>
    </source>
</evidence>
<sequence length="562" mass="62455">MAYSSYSTRQDADGLISGIHPSFIDHHGSQIQQGSFLSLIDPKLMGDTSQMQRYLQDPHRPVFDVQMLPQNDYTFGAVQSGSITTIAPRPQFGRHDSPFSQHQSSGGSSAQSPRTETDLYHDSTQGPSTPPDARSPFLTHVYDNWEGPLLSGLSCRPEGCVNLSDIHPSQVALADIDESDGSKSFSLDQELANYDNSTPSAHYLGEVASHMPLLRISSPASNTHDRSAIEPAYPDLENTEKQSNPDEVAIETPSRTRGGQKRMSTFDNLTRASKNANRRGRPKRTVTSMLTEPARVGKTTSFSRAPASRRLPTPLATIQHTCPHCQESLKDDATLQRHIRSQHNHPFTCVFHFAGCPETFANKNEWKRHVSAQHLSLHFWLCVQGACGHVTDEDSQVSGAATHGRPFRRKDLFTQHIRRMHPFPCLGETGRNKRTTPEQNKLLKGMQDSAWQRRCVTPTHMRCPAQACGQLFNGEKAWDERMEHVARHLERAANGEEPRVQFGNAHDATLVNWAASEGVNVIHATPEGGWKLGQPLTNSRVKLRAVSSHKTMVDEDAEGEAY</sequence>
<comment type="caution">
    <text evidence="4">The sequence shown here is derived from an EMBL/GenBank/DDBJ whole genome shotgun (WGS) entry which is preliminary data.</text>
</comment>
<dbReference type="Gene3D" id="3.30.160.60">
    <property type="entry name" value="Classic Zinc Finger"/>
    <property type="match status" value="1"/>
</dbReference>
<evidence type="ECO:0000313" key="4">
    <source>
        <dbReference type="EMBL" id="KAH7149320.1"/>
    </source>
</evidence>
<protein>
    <recommendedName>
        <fullName evidence="3">C2H2-type domain-containing protein</fullName>
    </recommendedName>
</protein>
<dbReference type="SMART" id="SM00355">
    <property type="entry name" value="ZnF_C2H2"/>
    <property type="match status" value="3"/>
</dbReference>
<dbReference type="GO" id="GO:0003700">
    <property type="term" value="F:DNA-binding transcription factor activity"/>
    <property type="evidence" value="ECO:0007669"/>
    <property type="project" value="InterPro"/>
</dbReference>
<keyword evidence="1" id="KW-0479">Metal-binding</keyword>
<feature type="region of interest" description="Disordered" evidence="2">
    <location>
        <begin position="87"/>
        <end position="137"/>
    </location>
</feature>